<dbReference type="EMBL" id="CP000828">
    <property type="protein sequence ID" value="ABW29665.1"/>
    <property type="molecule type" value="Genomic_DNA"/>
</dbReference>
<keyword evidence="5" id="KW-1185">Reference proteome</keyword>
<gene>
    <name evidence="4" type="ordered locus">AM1_4693</name>
</gene>
<dbReference type="PANTHER" id="PTHR30061:SF50">
    <property type="entry name" value="MALTOSE_MALTODEXTRIN-BINDING PERIPLASMIC PROTEIN"/>
    <property type="match status" value="1"/>
</dbReference>
<dbReference type="InterPro" id="IPR006059">
    <property type="entry name" value="SBP"/>
</dbReference>
<dbReference type="GO" id="GO:0055052">
    <property type="term" value="C:ATP-binding cassette (ABC) transporter complex, substrate-binding subunit-containing"/>
    <property type="evidence" value="ECO:0007669"/>
    <property type="project" value="TreeGrafter"/>
</dbReference>
<evidence type="ECO:0000313" key="5">
    <source>
        <dbReference type="Proteomes" id="UP000000268"/>
    </source>
</evidence>
<dbReference type="Gene3D" id="3.40.190.10">
    <property type="entry name" value="Periplasmic binding protein-like II"/>
    <property type="match status" value="2"/>
</dbReference>
<comment type="similarity">
    <text evidence="1">Belongs to the bacterial solute-binding protein 1 family.</text>
</comment>
<dbReference type="GO" id="GO:0015768">
    <property type="term" value="P:maltose transport"/>
    <property type="evidence" value="ECO:0007669"/>
    <property type="project" value="TreeGrafter"/>
</dbReference>
<evidence type="ECO:0000256" key="3">
    <source>
        <dbReference type="ARBA" id="ARBA00022729"/>
    </source>
</evidence>
<dbReference type="PROSITE" id="PS51257">
    <property type="entry name" value="PROKAR_LIPOPROTEIN"/>
    <property type="match status" value="1"/>
</dbReference>
<keyword evidence="3" id="KW-0732">Signal</keyword>
<organism evidence="4 5">
    <name type="scientific">Acaryochloris marina (strain MBIC 11017)</name>
    <dbReference type="NCBI Taxonomy" id="329726"/>
    <lineage>
        <taxon>Bacteria</taxon>
        <taxon>Bacillati</taxon>
        <taxon>Cyanobacteriota</taxon>
        <taxon>Cyanophyceae</taxon>
        <taxon>Acaryochloridales</taxon>
        <taxon>Acaryochloridaceae</taxon>
        <taxon>Acaryochloris</taxon>
    </lineage>
</organism>
<dbReference type="GO" id="GO:0042956">
    <property type="term" value="P:maltodextrin transmembrane transport"/>
    <property type="evidence" value="ECO:0007669"/>
    <property type="project" value="TreeGrafter"/>
</dbReference>
<name>B0C1D0_ACAM1</name>
<protein>
    <submittedName>
        <fullName evidence="4">Sugar ABC transporter, sugar-binding protein, putative</fullName>
    </submittedName>
</protein>
<dbReference type="PANTHER" id="PTHR30061">
    <property type="entry name" value="MALTOSE-BINDING PERIPLASMIC PROTEIN"/>
    <property type="match status" value="1"/>
</dbReference>
<dbReference type="GO" id="GO:1901982">
    <property type="term" value="F:maltose binding"/>
    <property type="evidence" value="ECO:0007669"/>
    <property type="project" value="TreeGrafter"/>
</dbReference>
<evidence type="ECO:0000256" key="1">
    <source>
        <dbReference type="ARBA" id="ARBA00008520"/>
    </source>
</evidence>
<dbReference type="KEGG" id="amr:AM1_4693"/>
<keyword evidence="2" id="KW-0813">Transport</keyword>
<dbReference type="CDD" id="cd14750">
    <property type="entry name" value="PBP2_TMBP"/>
    <property type="match status" value="1"/>
</dbReference>
<dbReference type="SUPFAM" id="SSF53850">
    <property type="entry name" value="Periplasmic binding protein-like II"/>
    <property type="match status" value="1"/>
</dbReference>
<dbReference type="HOGENOM" id="CLU_031285_9_1_3"/>
<evidence type="ECO:0000256" key="2">
    <source>
        <dbReference type="ARBA" id="ARBA00022448"/>
    </source>
</evidence>
<accession>B0C1D0</accession>
<dbReference type="RefSeq" id="WP_012164964.1">
    <property type="nucleotide sequence ID" value="NC_009925.1"/>
</dbReference>
<dbReference type="STRING" id="329726.AM1_4693"/>
<reference evidence="4 5" key="1">
    <citation type="journal article" date="2008" name="Proc. Natl. Acad. Sci. U.S.A.">
        <title>Niche adaptation and genome expansion in the chlorophyll d-producing cyanobacterium Acaryochloris marina.</title>
        <authorList>
            <person name="Swingley W.D."/>
            <person name="Chen M."/>
            <person name="Cheung P.C."/>
            <person name="Conrad A.L."/>
            <person name="Dejesa L.C."/>
            <person name="Hao J."/>
            <person name="Honchak B.M."/>
            <person name="Karbach L.E."/>
            <person name="Kurdoglu A."/>
            <person name="Lahiri S."/>
            <person name="Mastrian S.D."/>
            <person name="Miyashita H."/>
            <person name="Page L."/>
            <person name="Ramakrishna P."/>
            <person name="Satoh S."/>
            <person name="Sattley W.M."/>
            <person name="Shimada Y."/>
            <person name="Taylor H.L."/>
            <person name="Tomo T."/>
            <person name="Tsuchiya T."/>
            <person name="Wang Z.T."/>
            <person name="Raymond J."/>
            <person name="Mimuro M."/>
            <person name="Blankenship R.E."/>
            <person name="Touchman J.W."/>
        </authorList>
    </citation>
    <scope>NUCLEOTIDE SEQUENCE [LARGE SCALE GENOMIC DNA]</scope>
    <source>
        <strain evidence="5">MBIC 11017</strain>
    </source>
</reference>
<evidence type="ECO:0000313" key="4">
    <source>
        <dbReference type="EMBL" id="ABW29665.1"/>
    </source>
</evidence>
<dbReference type="eggNOG" id="COG1653">
    <property type="taxonomic scope" value="Bacteria"/>
</dbReference>
<dbReference type="Pfam" id="PF01547">
    <property type="entry name" value="SBP_bac_1"/>
    <property type="match status" value="1"/>
</dbReference>
<sequence>MLQKNHQYPALFKSIGRCLGVVLCTFLLSVSCITPAQADPITLSFLVAAFEVPVWKPLIAEFEAQHPEIHIEVIEGPSTSNIVEDLYVSAFLLGNAPYDLVYMDITWVAKFAAAGWLQDLSSRVTPEQEAQFLTGAWSGGQFQGKLYRYPAVRADVGALYYRQDLLDQYGYAPPDTFADLIQISQDLQAQGTPWGFLWPGKQTEGTTAMFLEVLSGFGGYWIDPKTLAVGLDTEDAVTALDFLVNTLKEGISPPGTVSYQEEENRRLFQNGQAVFMRNWPYAWSLINALTSPVQGKVGIHPMVSQPEQLARACQGGWGWGIATTSSHPEEAWQAIQFFSSEAAQRQVVQQFGYLPTLKSLYTDPDILAQYPHFALLREIQKQTVLRPAIAQYDQASDILQRYLNAAFTQQLSPKAAMVAAARETRQLLAH</sequence>
<dbReference type="AlphaFoldDB" id="B0C1D0"/>
<dbReference type="Proteomes" id="UP000000268">
    <property type="component" value="Chromosome"/>
</dbReference>
<proteinExistence type="inferred from homology"/>
<dbReference type="OrthoDB" id="9808332at2"/>